<dbReference type="AlphaFoldDB" id="W4QZB7"/>
<dbReference type="Proteomes" id="UP000018896">
    <property type="component" value="Unassembled WGS sequence"/>
</dbReference>
<dbReference type="OrthoDB" id="1906683at2"/>
<comment type="caution">
    <text evidence="1">The sequence shown here is derived from an EMBL/GenBank/DDBJ whole genome shotgun (WGS) entry which is preliminary data.</text>
</comment>
<evidence type="ECO:0000313" key="2">
    <source>
        <dbReference type="Proteomes" id="UP000018896"/>
    </source>
</evidence>
<evidence type="ECO:0000313" key="1">
    <source>
        <dbReference type="EMBL" id="GAE37470.1"/>
    </source>
</evidence>
<dbReference type="eggNOG" id="ENOG5033172">
    <property type="taxonomic scope" value="Bacteria"/>
</dbReference>
<reference evidence="1 2" key="1">
    <citation type="journal article" date="2014" name="Genome Announc.">
        <title>Draft Genome Sequences of Three Alkaliphilic Bacillus Strains, Bacillus wakoensis JCM 9140T, Bacillus akibai JCM 9157T, and Bacillus hemicellulosilyticus JCM 9152T.</title>
        <authorList>
            <person name="Yuki M."/>
            <person name="Oshima K."/>
            <person name="Suda W."/>
            <person name="Oshida Y."/>
            <person name="Kitamura K."/>
            <person name="Iida T."/>
            <person name="Hattori M."/>
            <person name="Ohkuma M."/>
        </authorList>
    </citation>
    <scope>NUCLEOTIDE SEQUENCE [LARGE SCALE GENOMIC DNA]</scope>
    <source>
        <strain evidence="1 2">JCM 9157</strain>
    </source>
</reference>
<name>W4QZB7_HALA3</name>
<dbReference type="RefSeq" id="WP_035668292.1">
    <property type="nucleotide sequence ID" value="NZ_BAUV01000077.1"/>
</dbReference>
<accession>W4QZB7</accession>
<sequence>MKKSIFTIVITCFVVFSWNTFSFAHINNSLPTEDSKELMVQDILLLMLLDDIDKAVSNYYSEYLTESPLVYPYQIDIVNVERVGEFRTFHFDFTLEVTPVVGPHVSVGKDRMTLEISPTIPGQVKLRKFEHLETHELPSTWKHKIKQKKIQ</sequence>
<keyword evidence="2" id="KW-1185">Reference proteome</keyword>
<gene>
    <name evidence="1" type="ORF">JCM9157_4772</name>
</gene>
<protein>
    <recommendedName>
        <fullName evidence="3">DUF3888 domain-containing protein</fullName>
    </recommendedName>
</protein>
<dbReference type="STRING" id="1236973.JCM9157_4772"/>
<dbReference type="Pfam" id="PF13027">
    <property type="entry name" value="DUF3888"/>
    <property type="match status" value="1"/>
</dbReference>
<dbReference type="InterPro" id="IPR024984">
    <property type="entry name" value="DUF3888"/>
</dbReference>
<proteinExistence type="predicted"/>
<organism evidence="1 2">
    <name type="scientific">Halalkalibacter akibai (strain ATCC 43226 / DSM 21942 / CIP 109018 / JCM 9157 / 1139)</name>
    <name type="common">Bacillus akibai</name>
    <dbReference type="NCBI Taxonomy" id="1236973"/>
    <lineage>
        <taxon>Bacteria</taxon>
        <taxon>Bacillati</taxon>
        <taxon>Bacillota</taxon>
        <taxon>Bacilli</taxon>
        <taxon>Bacillales</taxon>
        <taxon>Bacillaceae</taxon>
        <taxon>Halalkalibacter</taxon>
    </lineage>
</organism>
<dbReference type="EMBL" id="BAUV01000077">
    <property type="protein sequence ID" value="GAE37470.1"/>
    <property type="molecule type" value="Genomic_DNA"/>
</dbReference>
<evidence type="ECO:0008006" key="3">
    <source>
        <dbReference type="Google" id="ProtNLM"/>
    </source>
</evidence>